<dbReference type="EMBL" id="CAJGYM010000006">
    <property type="protein sequence ID" value="CAD6187553.1"/>
    <property type="molecule type" value="Genomic_DNA"/>
</dbReference>
<gene>
    <name evidence="1" type="ORF">CAUJ_LOCUS3472</name>
</gene>
<sequence length="124" mass="13794">MHWFHYYVVHYPLDLKRNEKKCAGEWLTEDEVTAGNLVRSESATNHKGCPVIKHISNRAFVAATTYPTSCRRPSRLSQTIAQGAKLDTGAATVSLADDEQTRAKDNGVNIAADAKQTLNNFFIK</sequence>
<comment type="caution">
    <text evidence="1">The sequence shown here is derived from an EMBL/GenBank/DDBJ whole genome shotgun (WGS) entry which is preliminary data.</text>
</comment>
<organism evidence="1 2">
    <name type="scientific">Caenorhabditis auriculariae</name>
    <dbReference type="NCBI Taxonomy" id="2777116"/>
    <lineage>
        <taxon>Eukaryota</taxon>
        <taxon>Metazoa</taxon>
        <taxon>Ecdysozoa</taxon>
        <taxon>Nematoda</taxon>
        <taxon>Chromadorea</taxon>
        <taxon>Rhabditida</taxon>
        <taxon>Rhabditina</taxon>
        <taxon>Rhabditomorpha</taxon>
        <taxon>Rhabditoidea</taxon>
        <taxon>Rhabditidae</taxon>
        <taxon>Peloderinae</taxon>
        <taxon>Caenorhabditis</taxon>
    </lineage>
</organism>
<keyword evidence="2" id="KW-1185">Reference proteome</keyword>
<proteinExistence type="predicted"/>
<evidence type="ECO:0000313" key="2">
    <source>
        <dbReference type="Proteomes" id="UP000835052"/>
    </source>
</evidence>
<dbReference type="AlphaFoldDB" id="A0A8S1GXC4"/>
<reference evidence="1" key="1">
    <citation type="submission" date="2020-10" db="EMBL/GenBank/DDBJ databases">
        <authorList>
            <person name="Kikuchi T."/>
        </authorList>
    </citation>
    <scope>NUCLEOTIDE SEQUENCE</scope>
    <source>
        <strain evidence="1">NKZ352</strain>
    </source>
</reference>
<dbReference type="Proteomes" id="UP000835052">
    <property type="component" value="Unassembled WGS sequence"/>
</dbReference>
<name>A0A8S1GXC4_9PELO</name>
<accession>A0A8S1GXC4</accession>
<evidence type="ECO:0000313" key="1">
    <source>
        <dbReference type="EMBL" id="CAD6187553.1"/>
    </source>
</evidence>
<protein>
    <submittedName>
        <fullName evidence="1">Uncharacterized protein</fullName>
    </submittedName>
</protein>